<proteinExistence type="predicted"/>
<accession>A0ACC1U633</accession>
<comment type="caution">
    <text evidence="1">The sequence shown here is derived from an EMBL/GenBank/DDBJ whole genome shotgun (WGS) entry which is preliminary data.</text>
</comment>
<organism evidence="1 2">
    <name type="scientific">Lentinula aff. lateritia</name>
    <dbReference type="NCBI Taxonomy" id="2804960"/>
    <lineage>
        <taxon>Eukaryota</taxon>
        <taxon>Fungi</taxon>
        <taxon>Dikarya</taxon>
        <taxon>Basidiomycota</taxon>
        <taxon>Agaricomycotina</taxon>
        <taxon>Agaricomycetes</taxon>
        <taxon>Agaricomycetidae</taxon>
        <taxon>Agaricales</taxon>
        <taxon>Marasmiineae</taxon>
        <taxon>Omphalotaceae</taxon>
        <taxon>Lentinula</taxon>
    </lineage>
</organism>
<sequence length="636" mass="74410">MARRSLRIRQRAAALGDLSLQNAIISAPVGLNNTRNGDERTQEEEKVRPLKRTKKNIQHPVESSKKTKGVPKQFKRIRGKSGLLERLTKDVPLEVILEIFRYLNPHDLLRLAQTIKDVRSILMCKSSASIWRIARGNVGDLPPLPEDLSEPQYVHLLYEPLCQGSSISQMFLFRFPLYDKKFLARQPPEFRWPVSIGNDEIAARFKAEFQNLQTPEEQDTWIARKKHELQIREEHAHLCTLWQTAILDKRDNEVENLLERRKEAILTRLAEIGWREEAEISSYVFDEYKSVRQPQELTDSVWNRIKDRLVKRLSDHKARRLVEERRQAINLRDRLLEEEYSKIYSASDHREPFPSLGDILNNESFEGLIWDSPLNENMNGQFFREKLLEYLPSIIEKWKPVKMQELVEIMQKSIPEVTLSDLPLATSIFRCAECPSNIKMHYPQMFYHKCCFRNRLVDDRSHERMLTHHPNYVVNSRGPWSPHHIVFDESGSQIVRTILRGCALNPSTTTVQKLHSVDPLIESSHYGGRLFMRWPHALNHSSDHNFSVNSFGELTEKIFACEPPIGYGNRICCAHCHEELPHRAPALRAHLLEHSEIDVKKIKGTKLEVIQEHWYWDPRCALRFLRQSFRCREALT</sequence>
<protein>
    <submittedName>
        <fullName evidence="1">Uncharacterized protein</fullName>
    </submittedName>
</protein>
<name>A0ACC1U633_9AGAR</name>
<keyword evidence="2" id="KW-1185">Reference proteome</keyword>
<gene>
    <name evidence="1" type="ORF">F5876DRAFT_63995</name>
</gene>
<dbReference type="EMBL" id="MU795024">
    <property type="protein sequence ID" value="KAJ3812404.1"/>
    <property type="molecule type" value="Genomic_DNA"/>
</dbReference>
<dbReference type="Proteomes" id="UP001163835">
    <property type="component" value="Unassembled WGS sequence"/>
</dbReference>
<evidence type="ECO:0000313" key="1">
    <source>
        <dbReference type="EMBL" id="KAJ3812404.1"/>
    </source>
</evidence>
<reference evidence="1" key="1">
    <citation type="submission" date="2022-09" db="EMBL/GenBank/DDBJ databases">
        <title>A Global Phylogenomic Analysis of the Shiitake Genus Lentinula.</title>
        <authorList>
            <consortium name="DOE Joint Genome Institute"/>
            <person name="Sierra-Patev S."/>
            <person name="Min B."/>
            <person name="Naranjo-Ortiz M."/>
            <person name="Looney B."/>
            <person name="Konkel Z."/>
            <person name="Slot J.C."/>
            <person name="Sakamoto Y."/>
            <person name="Steenwyk J.L."/>
            <person name="Rokas A."/>
            <person name="Carro J."/>
            <person name="Camarero S."/>
            <person name="Ferreira P."/>
            <person name="Molpeceres G."/>
            <person name="Ruiz-Duenas F.J."/>
            <person name="Serrano A."/>
            <person name="Henrissat B."/>
            <person name="Drula E."/>
            <person name="Hughes K.W."/>
            <person name="Mata J.L."/>
            <person name="Ishikawa N.K."/>
            <person name="Vargas-Isla R."/>
            <person name="Ushijima S."/>
            <person name="Smith C.A."/>
            <person name="Ahrendt S."/>
            <person name="Andreopoulos W."/>
            <person name="He G."/>
            <person name="Labutti K."/>
            <person name="Lipzen A."/>
            <person name="Ng V."/>
            <person name="Riley R."/>
            <person name="Sandor L."/>
            <person name="Barry K."/>
            <person name="Martinez A.T."/>
            <person name="Xiao Y."/>
            <person name="Gibbons J.G."/>
            <person name="Terashima K."/>
            <person name="Grigoriev I.V."/>
            <person name="Hibbett D.S."/>
        </authorList>
    </citation>
    <scope>NUCLEOTIDE SEQUENCE</scope>
    <source>
        <strain evidence="1">TMI1499</strain>
    </source>
</reference>
<evidence type="ECO:0000313" key="2">
    <source>
        <dbReference type="Proteomes" id="UP001163835"/>
    </source>
</evidence>